<evidence type="ECO:0000313" key="3">
    <source>
        <dbReference type="EMBL" id="CAH2095338.1"/>
    </source>
</evidence>
<feature type="compositionally biased region" description="Polar residues" evidence="2">
    <location>
        <begin position="59"/>
        <end position="69"/>
    </location>
</feature>
<keyword evidence="1" id="KW-0175">Coiled coil</keyword>
<feature type="compositionally biased region" description="Acidic residues" evidence="2">
    <location>
        <begin position="48"/>
        <end position="58"/>
    </location>
</feature>
<feature type="region of interest" description="Disordered" evidence="2">
    <location>
        <begin position="783"/>
        <end position="803"/>
    </location>
</feature>
<feature type="coiled-coil region" evidence="1">
    <location>
        <begin position="521"/>
        <end position="735"/>
    </location>
</feature>
<reference evidence="3" key="1">
    <citation type="submission" date="2022-03" db="EMBL/GenBank/DDBJ databases">
        <authorList>
            <person name="Tunstrom K."/>
        </authorList>
    </citation>
    <scope>NUCLEOTIDE SEQUENCE</scope>
</reference>
<feature type="coiled-coil region" evidence="1">
    <location>
        <begin position="363"/>
        <end position="397"/>
    </location>
</feature>
<feature type="coiled-coil region" evidence="1">
    <location>
        <begin position="838"/>
        <end position="922"/>
    </location>
</feature>
<comment type="caution">
    <text evidence="3">The sequence shown here is derived from an EMBL/GenBank/DDBJ whole genome shotgun (WGS) entry which is preliminary data.</text>
</comment>
<evidence type="ECO:0000256" key="1">
    <source>
        <dbReference type="SAM" id="Coils"/>
    </source>
</evidence>
<proteinExistence type="predicted"/>
<feature type="region of interest" description="Disordered" evidence="2">
    <location>
        <begin position="19"/>
        <end position="83"/>
    </location>
</feature>
<dbReference type="AlphaFoldDB" id="A0AAU9U899"/>
<dbReference type="Proteomes" id="UP001153954">
    <property type="component" value="Unassembled WGS sequence"/>
</dbReference>
<dbReference type="EMBL" id="CAKOGL010000015">
    <property type="protein sequence ID" value="CAH2095338.1"/>
    <property type="molecule type" value="Genomic_DNA"/>
</dbReference>
<feature type="coiled-coil region" evidence="1">
    <location>
        <begin position="443"/>
        <end position="494"/>
    </location>
</feature>
<evidence type="ECO:0000313" key="4">
    <source>
        <dbReference type="Proteomes" id="UP001153954"/>
    </source>
</evidence>
<feature type="compositionally biased region" description="Basic and acidic residues" evidence="2">
    <location>
        <begin position="33"/>
        <end position="45"/>
    </location>
</feature>
<name>A0AAU9U899_EUPED</name>
<sequence length="1081" mass="127239">MEGPGMSLFQGAASIHINNSAQDRLEEQEELEDQKRLNEELKHNLENAFDDLQDDDENSSVNSSGNYTLDATRANGVHHPSRTGLPPTYVESLNHLKESQHGSDSPKLYCETPKNHLQHMRSHDEAMKQPYSPYGAGDGQNHYFNQDFRGHLNGINNYDNRQELMNNEQLKVLYEMRVKECQQFAVQIKDLETEIDSLRAKLSAAVHDKDKAEFSLQEARHLLASNKHKSTELEQQMNTLSEKILQSEREKEQLRLELRAAASALQDAQQRLHTLQVAHSHDTDALFREQQDRHREEMDRLHNDLMKAKNRLDEKDNEIKLLEKRCMEREREKEEILIEKGATINRLASELEAAQSRLVSGETARLKEKVLQLTSEKNAAREQVKELGSKLEVTAQELVIYRNKVLSSQREYENWRTTLNQILMEALPDNTYNIADPPSPGKLATLKEVLNRYKQQMLKLSTMQEEITKREKRLEQHRKQESELRTKLEEQKGIEMQLNSRLAVLQNKLELLGTNSDSELVETYKQQNEIMRKDVEDLRAEIKNLELKHAELEMEYDKLKTEKGSRASLVQEANADLLRELERYNGQLKETLKENGELKTLYLQVCSARDAVMRELKEVQTKTQREIEQYKSQEREYIERIEKEKRQVEKMTADVSNYKEELDRANKRISELQKEFTDKQKEFTDKLNKFLEDEKTAMRKEMEACAQCEKQIKLIRNLEDQLSKCNMKLAAQESNETLMKELKGKAEFFQKYIVERYKKLCDLRSVGTNTEQGVCFNNDHDSDHDHDRHHDHDHDQDSNSDHDHRTELMMKEKAIREQIAEKYTLEIKTIEMNCARRLKEMETEQLTAVTKLKELLERKATEIDTLKQFILSERAKVTQILESKENEISVLIKEHNELQNECQKVKDDLVEWRLKAEKYKDKLSRLGSLEDVAKREREDWKQKTSSNAKECHALKVKLVELQENLALVEEKYAKVQSDYQILQEKYKNAKRTVFTYKDYMAKKDTHINNEMNRIQDEYRKIFVKLQNQINYYVNCRVQEDRKHKEKRQQHVQVDYTAKLNELTEDFARLAQSNFQETPDIH</sequence>
<evidence type="ECO:0000256" key="2">
    <source>
        <dbReference type="SAM" id="MobiDB-lite"/>
    </source>
</evidence>
<accession>A0AAU9U899</accession>
<feature type="coiled-coil region" evidence="1">
    <location>
        <begin position="181"/>
        <end position="339"/>
    </location>
</feature>
<protein>
    <submittedName>
        <fullName evidence="3">Uncharacterized protein</fullName>
    </submittedName>
</protein>
<feature type="coiled-coil region" evidence="1">
    <location>
        <begin position="951"/>
        <end position="992"/>
    </location>
</feature>
<keyword evidence="4" id="KW-1185">Reference proteome</keyword>
<organism evidence="3 4">
    <name type="scientific">Euphydryas editha</name>
    <name type="common">Edith's checkerspot</name>
    <dbReference type="NCBI Taxonomy" id="104508"/>
    <lineage>
        <taxon>Eukaryota</taxon>
        <taxon>Metazoa</taxon>
        <taxon>Ecdysozoa</taxon>
        <taxon>Arthropoda</taxon>
        <taxon>Hexapoda</taxon>
        <taxon>Insecta</taxon>
        <taxon>Pterygota</taxon>
        <taxon>Neoptera</taxon>
        <taxon>Endopterygota</taxon>
        <taxon>Lepidoptera</taxon>
        <taxon>Glossata</taxon>
        <taxon>Ditrysia</taxon>
        <taxon>Papilionoidea</taxon>
        <taxon>Nymphalidae</taxon>
        <taxon>Nymphalinae</taxon>
        <taxon>Euphydryas</taxon>
    </lineage>
</organism>
<gene>
    <name evidence="3" type="ORF">EEDITHA_LOCUS10807</name>
</gene>